<dbReference type="OrthoDB" id="497541at2759"/>
<dbReference type="EMBL" id="KV448144">
    <property type="protein sequence ID" value="OAX43089.1"/>
    <property type="molecule type" value="Genomic_DNA"/>
</dbReference>
<name>A0A1B7NE20_9AGAM</name>
<dbReference type="AlphaFoldDB" id="A0A1B7NE20"/>
<proteinExistence type="predicted"/>
<keyword evidence="2" id="KW-0812">Transmembrane</keyword>
<keyword evidence="4" id="KW-1185">Reference proteome</keyword>
<gene>
    <name evidence="3" type="ORF">K503DRAFT_233649</name>
</gene>
<evidence type="ECO:0000313" key="3">
    <source>
        <dbReference type="EMBL" id="OAX43089.1"/>
    </source>
</evidence>
<accession>A0A1B7NE20</accession>
<dbReference type="Pfam" id="PF11927">
    <property type="entry name" value="HODM_asu-like"/>
    <property type="match status" value="1"/>
</dbReference>
<sequence>MNSWMDRLVSSLGSGKAVLEGLFHALGPLPSALLAAAAVSAIYSFIWLRKDRAKTVNDTRASPVTEKDRKLNKNRELGEWTSEEFDYPEIEPCPFPLKSVHPVPYRPFRWGEYHVTMGIRTMPWSEWIELDSSYSYWQRVRKFRIRTRGRDAVRVLPAREDESVKIQGGALAAKELVYEIAEYLSRRYPSNFRITRYDKGTLAPSIGDIPLAWGQQQPVRTIEVVENGEKFDLGVLEGLDGVEMGEKAMTIVATLVQEDIALMIEGSDGKYYFQAGAICIPGFWRMRDKIGLPLDEIHTSGNVPQFKEKLHTSMERFFKRMPLDKPVIRNNYFMQTCKPAKVTDADDEPRLDVEEESASDVDPEELGWSESTNGLEDTFLHGHGHAAQPAPYLAPSTLRLRSERQTLRRLPRTGAIVFGIRTYLFKIEELARERGVPGRLAHAVRSWPDDVGAYKGRKMYRDVLLNYLDECAARDGNMEVQEEEGRGYPF</sequence>
<feature type="transmembrane region" description="Helical" evidence="2">
    <location>
        <begin position="29"/>
        <end position="48"/>
    </location>
</feature>
<organism evidence="3 4">
    <name type="scientific">Rhizopogon vinicolor AM-OR11-026</name>
    <dbReference type="NCBI Taxonomy" id="1314800"/>
    <lineage>
        <taxon>Eukaryota</taxon>
        <taxon>Fungi</taxon>
        <taxon>Dikarya</taxon>
        <taxon>Basidiomycota</taxon>
        <taxon>Agaricomycotina</taxon>
        <taxon>Agaricomycetes</taxon>
        <taxon>Agaricomycetidae</taxon>
        <taxon>Boletales</taxon>
        <taxon>Suillineae</taxon>
        <taxon>Rhizopogonaceae</taxon>
        <taxon>Rhizopogon</taxon>
    </lineage>
</organism>
<feature type="compositionally biased region" description="Acidic residues" evidence="1">
    <location>
        <begin position="353"/>
        <end position="367"/>
    </location>
</feature>
<evidence type="ECO:0000256" key="1">
    <source>
        <dbReference type="SAM" id="MobiDB-lite"/>
    </source>
</evidence>
<evidence type="ECO:0000256" key="2">
    <source>
        <dbReference type="SAM" id="Phobius"/>
    </source>
</evidence>
<feature type="region of interest" description="Disordered" evidence="1">
    <location>
        <begin position="344"/>
        <end position="367"/>
    </location>
</feature>
<dbReference type="Proteomes" id="UP000092154">
    <property type="component" value="Unassembled WGS sequence"/>
</dbReference>
<dbReference type="InterPro" id="IPR021848">
    <property type="entry name" value="HODM_asu-like"/>
</dbReference>
<keyword evidence="2" id="KW-1133">Transmembrane helix</keyword>
<dbReference type="STRING" id="1314800.A0A1B7NE20"/>
<reference evidence="3 4" key="1">
    <citation type="submission" date="2016-06" db="EMBL/GenBank/DDBJ databases">
        <title>Comparative genomics of the ectomycorrhizal sister species Rhizopogon vinicolor and Rhizopogon vesiculosus (Basidiomycota: Boletales) reveals a divergence of the mating type B locus.</title>
        <authorList>
            <consortium name="DOE Joint Genome Institute"/>
            <person name="Mujic A.B."/>
            <person name="Kuo A."/>
            <person name="Tritt A."/>
            <person name="Lipzen A."/>
            <person name="Chen C."/>
            <person name="Johnson J."/>
            <person name="Sharma A."/>
            <person name="Barry K."/>
            <person name="Grigoriev I.V."/>
            <person name="Spatafora J.W."/>
        </authorList>
    </citation>
    <scope>NUCLEOTIDE SEQUENCE [LARGE SCALE GENOMIC DNA]</scope>
    <source>
        <strain evidence="3 4">AM-OR11-026</strain>
    </source>
</reference>
<evidence type="ECO:0000313" key="4">
    <source>
        <dbReference type="Proteomes" id="UP000092154"/>
    </source>
</evidence>
<protein>
    <submittedName>
        <fullName evidence="3">Uncharacterized protein</fullName>
    </submittedName>
</protein>
<keyword evidence="2" id="KW-0472">Membrane</keyword>
<dbReference type="InParanoid" id="A0A1B7NE20"/>